<gene>
    <name evidence="7" type="ORF">E0L32_001511</name>
    <name evidence="8" type="ORF">E0L32_001687</name>
</gene>
<keyword evidence="5" id="KW-1133">Transmembrane helix</keyword>
<dbReference type="GO" id="GO:0006351">
    <property type="term" value="P:DNA-templated transcription"/>
    <property type="evidence" value="ECO:0007669"/>
    <property type="project" value="InterPro"/>
</dbReference>
<sequence length="725" mass="81442">MRPISTILHLGRAENTANAAIQHQLDAMPDPMSSKSPVRSSQRNVLACTECVRRKIRCSKTIPCASCIRHNKSAACRREQVAVVSRRSTARRSSRLTVQDDSSLLLEEPAASPGLGDSGITDSVLDIPETAIPQDIGYGRPSQLLSRAEPRPEGDSNQEAQTLTTPNQTSDRRMTDEAAAALQFLAHGRRNVLDQLSGRDSAARTPPSFSLNTSVSEAPWDIFFSVETTRMLLEFHQAHLSWMHLAVHLPTFRREFEDNIQRQDCDLSWMALYYAMLSHTLYHIDGAQLTSLIQINIVNIDAARVLFDKSIETLFRANFMSDHKLTSVQAICLLLQVAHNLDKSDLICILISTAIRMSQCLNLHRLGADKERIATAGRTNDQHIIDREAEKRVWWFLVRYDWFQIPFQNTSQVHPAQFNTPMPGDTFEEPDRMVKAGALALQGPTVVTPSRWVNCLNQISVPICKLQERMQNVGFPSDDNDNILKIYDLVISADREIKSLYASWPKYMRVLDEATCEGAASEAFPVRLMPGLVLLSTAHKILMVHRHFHLSCFRDRRFAFTQLSCITLAQQAIAAIQGWPDTPDMRIIRRMWTTHTFVVSCAVALIFVLLFKSENLLTFDLGRMRSLVGFSREFIGEEEHTSSIARRGVRLLDALMDLEGRSEGSEDIEADIGEVVRGVAATDGTFVEMSATNEAHEAVFPYGQDLWASFLGYSTNGDFLDLEHP</sequence>
<dbReference type="EMBL" id="SKBQ01000006">
    <property type="protein sequence ID" value="TPX09227.1"/>
    <property type="molecule type" value="Genomic_DNA"/>
</dbReference>
<dbReference type="GO" id="GO:0003677">
    <property type="term" value="F:DNA binding"/>
    <property type="evidence" value="ECO:0007669"/>
    <property type="project" value="InterPro"/>
</dbReference>
<dbReference type="PANTHER" id="PTHR31001">
    <property type="entry name" value="UNCHARACTERIZED TRANSCRIPTIONAL REGULATORY PROTEIN"/>
    <property type="match status" value="1"/>
</dbReference>
<evidence type="ECO:0000313" key="7">
    <source>
        <dbReference type="EMBL" id="TPX09051.1"/>
    </source>
</evidence>
<feature type="transmembrane region" description="Helical" evidence="5">
    <location>
        <begin position="592"/>
        <end position="611"/>
    </location>
</feature>
<dbReference type="InterPro" id="IPR050613">
    <property type="entry name" value="Sec_Metabolite_Reg"/>
</dbReference>
<dbReference type="Proteomes" id="UP000319257">
    <property type="component" value="Unassembled WGS sequence"/>
</dbReference>
<dbReference type="STRING" id="1093900.A0A507AVW8"/>
<evidence type="ECO:0000256" key="1">
    <source>
        <dbReference type="ARBA" id="ARBA00004123"/>
    </source>
</evidence>
<name>A0A507AVW8_9PEZI</name>
<evidence type="ECO:0000259" key="6">
    <source>
        <dbReference type="PROSITE" id="PS50048"/>
    </source>
</evidence>
<keyword evidence="3" id="KW-0539">Nucleus</keyword>
<dbReference type="OrthoDB" id="410267at2759"/>
<dbReference type="RefSeq" id="XP_030990762.1">
    <property type="nucleotide sequence ID" value="XM_031135598.1"/>
</dbReference>
<dbReference type="SMART" id="SM00066">
    <property type="entry name" value="GAL4"/>
    <property type="match status" value="1"/>
</dbReference>
<dbReference type="InterPro" id="IPR001138">
    <property type="entry name" value="Zn2Cys6_DnaBD"/>
</dbReference>
<evidence type="ECO:0000313" key="9">
    <source>
        <dbReference type="Proteomes" id="UP000319257"/>
    </source>
</evidence>
<dbReference type="PANTHER" id="PTHR31001:SF76">
    <property type="entry name" value="ZN(2)-C6 FUNGAL-TYPE DOMAIN-CONTAINING PROTEIN"/>
    <property type="match status" value="1"/>
</dbReference>
<feature type="domain" description="Zn(2)-C6 fungal-type" evidence="6">
    <location>
        <begin position="47"/>
        <end position="78"/>
    </location>
</feature>
<dbReference type="CDD" id="cd00067">
    <property type="entry name" value="GAL4"/>
    <property type="match status" value="1"/>
</dbReference>
<dbReference type="Pfam" id="PF00172">
    <property type="entry name" value="Zn_clus"/>
    <property type="match status" value="1"/>
</dbReference>
<dbReference type="InParanoid" id="A0A507AVW8"/>
<comment type="caution">
    <text evidence="7">The sequence shown here is derived from an EMBL/GenBank/DDBJ whole genome shotgun (WGS) entry which is preliminary data.</text>
</comment>
<keyword evidence="9" id="KW-1185">Reference proteome</keyword>
<evidence type="ECO:0000256" key="5">
    <source>
        <dbReference type="SAM" id="Phobius"/>
    </source>
</evidence>
<keyword evidence="5" id="KW-0472">Membrane</keyword>
<organism evidence="7 9">
    <name type="scientific">Thyridium curvatum</name>
    <dbReference type="NCBI Taxonomy" id="1093900"/>
    <lineage>
        <taxon>Eukaryota</taxon>
        <taxon>Fungi</taxon>
        <taxon>Dikarya</taxon>
        <taxon>Ascomycota</taxon>
        <taxon>Pezizomycotina</taxon>
        <taxon>Sordariomycetes</taxon>
        <taxon>Sordariomycetidae</taxon>
        <taxon>Thyridiales</taxon>
        <taxon>Thyridiaceae</taxon>
        <taxon>Thyridium</taxon>
    </lineage>
</organism>
<feature type="compositionally biased region" description="Polar residues" evidence="4">
    <location>
        <begin position="155"/>
        <end position="169"/>
    </location>
</feature>
<accession>A0A507AVW8</accession>
<dbReference type="InterPro" id="IPR007219">
    <property type="entry name" value="XnlR_reg_dom"/>
</dbReference>
<reference evidence="7 9" key="1">
    <citation type="submission" date="2019-06" db="EMBL/GenBank/DDBJ databases">
        <title>Draft genome sequence of the filamentous fungus Phialemoniopsis curvata isolated from diesel fuel.</title>
        <authorList>
            <person name="Varaljay V.A."/>
            <person name="Lyon W.J."/>
            <person name="Crouch A.L."/>
            <person name="Drake C.E."/>
            <person name="Hollomon J.M."/>
            <person name="Nadeau L.J."/>
            <person name="Nunn H.S."/>
            <person name="Stevenson B.S."/>
            <person name="Bojanowski C.L."/>
            <person name="Crookes-Goodson W.J."/>
        </authorList>
    </citation>
    <scope>NUCLEOTIDE SEQUENCE [LARGE SCALE GENOMIC DNA]</scope>
    <source>
        <strain evidence="7 9">D216</strain>
    </source>
</reference>
<dbReference type="GO" id="GO:0008270">
    <property type="term" value="F:zinc ion binding"/>
    <property type="evidence" value="ECO:0007669"/>
    <property type="project" value="InterPro"/>
</dbReference>
<dbReference type="Pfam" id="PF04082">
    <property type="entry name" value="Fungal_trans"/>
    <property type="match status" value="1"/>
</dbReference>
<evidence type="ECO:0000256" key="3">
    <source>
        <dbReference type="ARBA" id="ARBA00023242"/>
    </source>
</evidence>
<evidence type="ECO:0000256" key="2">
    <source>
        <dbReference type="ARBA" id="ARBA00022723"/>
    </source>
</evidence>
<dbReference type="PROSITE" id="PS50048">
    <property type="entry name" value="ZN2_CY6_FUNGAL_2"/>
    <property type="match status" value="1"/>
</dbReference>
<evidence type="ECO:0000313" key="8">
    <source>
        <dbReference type="EMBL" id="TPX09227.1"/>
    </source>
</evidence>
<dbReference type="AlphaFoldDB" id="A0A507AVW8"/>
<dbReference type="EMBL" id="SKBQ01000006">
    <property type="protein sequence ID" value="TPX09051.1"/>
    <property type="molecule type" value="Genomic_DNA"/>
</dbReference>
<dbReference type="GO" id="GO:0000981">
    <property type="term" value="F:DNA-binding transcription factor activity, RNA polymerase II-specific"/>
    <property type="evidence" value="ECO:0007669"/>
    <property type="project" value="InterPro"/>
</dbReference>
<dbReference type="CDD" id="cd12148">
    <property type="entry name" value="fungal_TF_MHR"/>
    <property type="match status" value="1"/>
</dbReference>
<protein>
    <recommendedName>
        <fullName evidence="6">Zn(2)-C6 fungal-type domain-containing protein</fullName>
    </recommendedName>
</protein>
<proteinExistence type="predicted"/>
<dbReference type="GO" id="GO:0005634">
    <property type="term" value="C:nucleus"/>
    <property type="evidence" value="ECO:0007669"/>
    <property type="project" value="UniProtKB-SubCell"/>
</dbReference>
<keyword evidence="5" id="KW-0812">Transmembrane</keyword>
<feature type="region of interest" description="Disordered" evidence="4">
    <location>
        <begin position="86"/>
        <end position="174"/>
    </location>
</feature>
<dbReference type="GeneID" id="41968958"/>
<keyword evidence="2" id="KW-0479">Metal-binding</keyword>
<comment type="subcellular location">
    <subcellularLocation>
        <location evidence="1">Nucleus</location>
    </subcellularLocation>
</comment>
<dbReference type="InterPro" id="IPR036864">
    <property type="entry name" value="Zn2-C6_fun-type_DNA-bd_sf"/>
</dbReference>
<dbReference type="SUPFAM" id="SSF57701">
    <property type="entry name" value="Zn2/Cys6 DNA-binding domain"/>
    <property type="match status" value="1"/>
</dbReference>
<evidence type="ECO:0000256" key="4">
    <source>
        <dbReference type="SAM" id="MobiDB-lite"/>
    </source>
</evidence>